<keyword evidence="2 6" id="KW-0812">Transmembrane</keyword>
<reference evidence="9" key="1">
    <citation type="submission" date="2016-05" db="EMBL/GenBank/DDBJ databases">
        <title>Comparative genomics of biotechnologically important yeasts.</title>
        <authorList>
            <consortium name="DOE Joint Genome Institute"/>
            <person name="Riley R."/>
            <person name="Haridas S."/>
            <person name="Wolfe K.H."/>
            <person name="Lopes M.R."/>
            <person name="Hittinger C.T."/>
            <person name="Goker M."/>
            <person name="Salamov A."/>
            <person name="Wisecaver J."/>
            <person name="Long T.M."/>
            <person name="Aerts A.L."/>
            <person name="Barry K."/>
            <person name="Choi C."/>
            <person name="Clum A."/>
            <person name="Coughlan A.Y."/>
            <person name="Deshpande S."/>
            <person name="Douglass A.P."/>
            <person name="Hanson S.J."/>
            <person name="Klenk H.-P."/>
            <person name="Labutti K."/>
            <person name="Lapidus A."/>
            <person name="Lindquist E."/>
            <person name="Lipzen A."/>
            <person name="Meier-Kolthoff J.P."/>
            <person name="Ohm R.A."/>
            <person name="Otillar R.P."/>
            <person name="Pangilinan J."/>
            <person name="Peng Y."/>
            <person name="Rokas A."/>
            <person name="Rosa C.A."/>
            <person name="Scheuner C."/>
            <person name="Sibirny A.A."/>
            <person name="Slot J.C."/>
            <person name="Stielow J.B."/>
            <person name="Sun H."/>
            <person name="Kurtzman C.P."/>
            <person name="Blackwell M."/>
            <person name="Grigoriev I.V."/>
            <person name="Jeffries T.W."/>
        </authorList>
    </citation>
    <scope>NUCLEOTIDE SEQUENCE [LARGE SCALE GENOMIC DNA]</scope>
    <source>
        <strain evidence="9">NRRL Y-12698</strain>
    </source>
</reference>
<feature type="domain" description="Sugar phosphate transporter" evidence="7">
    <location>
        <begin position="96"/>
        <end position="419"/>
    </location>
</feature>
<dbReference type="OrthoDB" id="18894at2759"/>
<feature type="transmembrane region" description="Helical" evidence="6">
    <location>
        <begin position="375"/>
        <end position="396"/>
    </location>
</feature>
<feature type="transmembrane region" description="Helical" evidence="6">
    <location>
        <begin position="175"/>
        <end position="194"/>
    </location>
</feature>
<dbReference type="GO" id="GO:0016020">
    <property type="term" value="C:membrane"/>
    <property type="evidence" value="ECO:0007669"/>
    <property type="project" value="UniProtKB-SubCell"/>
</dbReference>
<protein>
    <recommendedName>
        <fullName evidence="7">Sugar phosphate transporter domain-containing protein</fullName>
    </recommendedName>
</protein>
<evidence type="ECO:0000256" key="1">
    <source>
        <dbReference type="ARBA" id="ARBA00004141"/>
    </source>
</evidence>
<feature type="transmembrane region" description="Helical" evidence="6">
    <location>
        <begin position="347"/>
        <end position="368"/>
    </location>
</feature>
<keyword evidence="3 6" id="KW-1133">Transmembrane helix</keyword>
<feature type="region of interest" description="Disordered" evidence="5">
    <location>
        <begin position="1"/>
        <end position="32"/>
    </location>
</feature>
<evidence type="ECO:0000256" key="5">
    <source>
        <dbReference type="SAM" id="MobiDB-lite"/>
    </source>
</evidence>
<accession>A0A1E3QR17</accession>
<feature type="transmembrane region" description="Helical" evidence="6">
    <location>
        <begin position="308"/>
        <end position="327"/>
    </location>
</feature>
<dbReference type="RefSeq" id="XP_018985463.1">
    <property type="nucleotide sequence ID" value="XM_019128660.1"/>
</dbReference>
<feature type="transmembrane region" description="Helical" evidence="6">
    <location>
        <begin position="91"/>
        <end position="111"/>
    </location>
</feature>
<dbReference type="STRING" id="984486.A0A1E3QR17"/>
<gene>
    <name evidence="8" type="ORF">BABINDRAFT_161120</name>
</gene>
<feature type="transmembrane region" description="Helical" evidence="6">
    <location>
        <begin position="123"/>
        <end position="147"/>
    </location>
</feature>
<keyword evidence="9" id="KW-1185">Reference proteome</keyword>
<evidence type="ECO:0000256" key="2">
    <source>
        <dbReference type="ARBA" id="ARBA00022692"/>
    </source>
</evidence>
<dbReference type="GeneID" id="30146513"/>
<dbReference type="EMBL" id="KV454430">
    <property type="protein sequence ID" value="ODQ80135.1"/>
    <property type="molecule type" value="Genomic_DNA"/>
</dbReference>
<dbReference type="AlphaFoldDB" id="A0A1E3QR17"/>
<feature type="transmembrane region" description="Helical" evidence="6">
    <location>
        <begin position="402"/>
        <end position="421"/>
    </location>
</feature>
<feature type="transmembrane region" description="Helical" evidence="6">
    <location>
        <begin position="206"/>
        <end position="225"/>
    </location>
</feature>
<sequence>MSKYKHKRDDSTTSTFPDELLVRRSPVDTTPQETDESFFAHQNTVQRNASLDGLFDYDDSSAYPAEPATSWWLGFVHFVVSIPQLVREPDFYIPAMLILGWYVFSLAISIYNKWMFGPHLNFHFPVLITAFHQLILFGISFVCLALFPGLVPKSQTQYTELGAQSFLRKLYMSPAYYVTQIAPCCLASAGDIGFSNASFRYVTLTLYTMLKTSSLAFVLLFGLLFKLEKFNWRLIVIVLVMTGSVMMMVAGTSHETSPSTVAKRTASGQNSPLGVALVLSAAVMLGVRWSFTQILLKRNAYTSNPILTIFYLLPGMAFVLACFGLGLEGWSKFVTASIWAEKGIPMTLGLMVIPGVLAFSMTVCEFQLLHRTRVVTLSVAGIFKELLTIVVSTAVFGDELNFVNVVGLVITLGDICWYNYYRFSENTAEKQTDAEDLFEHIEDEDFELNSF</sequence>
<comment type="subcellular location">
    <subcellularLocation>
        <location evidence="1">Membrane</location>
        <topology evidence="1">Multi-pass membrane protein</topology>
    </subcellularLocation>
</comment>
<keyword evidence="4 6" id="KW-0472">Membrane</keyword>
<dbReference type="InterPro" id="IPR004853">
    <property type="entry name" value="Sugar_P_trans_dom"/>
</dbReference>
<organism evidence="8 9">
    <name type="scientific">Babjeviella inositovora NRRL Y-12698</name>
    <dbReference type="NCBI Taxonomy" id="984486"/>
    <lineage>
        <taxon>Eukaryota</taxon>
        <taxon>Fungi</taxon>
        <taxon>Dikarya</taxon>
        <taxon>Ascomycota</taxon>
        <taxon>Saccharomycotina</taxon>
        <taxon>Pichiomycetes</taxon>
        <taxon>Serinales incertae sedis</taxon>
        <taxon>Babjeviella</taxon>
    </lineage>
</organism>
<feature type="transmembrane region" description="Helical" evidence="6">
    <location>
        <begin position="273"/>
        <end position="296"/>
    </location>
</feature>
<dbReference type="Proteomes" id="UP000094336">
    <property type="component" value="Unassembled WGS sequence"/>
</dbReference>
<dbReference type="Pfam" id="PF03151">
    <property type="entry name" value="TPT"/>
    <property type="match status" value="1"/>
</dbReference>
<evidence type="ECO:0000256" key="4">
    <source>
        <dbReference type="ARBA" id="ARBA00023136"/>
    </source>
</evidence>
<evidence type="ECO:0000256" key="6">
    <source>
        <dbReference type="SAM" id="Phobius"/>
    </source>
</evidence>
<proteinExistence type="predicted"/>
<evidence type="ECO:0000313" key="9">
    <source>
        <dbReference type="Proteomes" id="UP000094336"/>
    </source>
</evidence>
<feature type="transmembrane region" description="Helical" evidence="6">
    <location>
        <begin position="232"/>
        <end position="253"/>
    </location>
</feature>
<evidence type="ECO:0000256" key="3">
    <source>
        <dbReference type="ARBA" id="ARBA00022989"/>
    </source>
</evidence>
<dbReference type="PANTHER" id="PTHR11132">
    <property type="entry name" value="SOLUTE CARRIER FAMILY 35"/>
    <property type="match status" value="1"/>
</dbReference>
<evidence type="ECO:0000259" key="7">
    <source>
        <dbReference type="Pfam" id="PF03151"/>
    </source>
</evidence>
<dbReference type="InterPro" id="IPR050186">
    <property type="entry name" value="TPT_transporter"/>
</dbReference>
<evidence type="ECO:0000313" key="8">
    <source>
        <dbReference type="EMBL" id="ODQ80135.1"/>
    </source>
</evidence>
<name>A0A1E3QR17_9ASCO</name>